<gene>
    <name evidence="2" type="ORF">CH330_06990</name>
</gene>
<sequence length="133" mass="14018">METSVPDMSNDVQQQTVVANVRGMKGWLKFLGIMSIIAGALQAITVVGLIVAWMPIWLGVLLLQAGSRAQEYADRNEPVALAGFTGKLRTLFLIMGILTIVSIGLSVIGAIIGATFGLFTGGLPALLEQYGIG</sequence>
<evidence type="ECO:0000256" key="1">
    <source>
        <dbReference type="SAM" id="Phobius"/>
    </source>
</evidence>
<organism evidence="2 3">
    <name type="scientific">candidate division WOR-3 bacterium JGI_Cruoil_03_51_56</name>
    <dbReference type="NCBI Taxonomy" id="1973747"/>
    <lineage>
        <taxon>Bacteria</taxon>
        <taxon>Bacteria division WOR-3</taxon>
    </lineage>
</organism>
<protein>
    <recommendedName>
        <fullName evidence="4">DUF5362 domain-containing protein</fullName>
    </recommendedName>
</protein>
<keyword evidence="1" id="KW-1133">Transmembrane helix</keyword>
<accession>A0A235BRZ5</accession>
<dbReference type="InterPro" id="IPR035287">
    <property type="entry name" value="DUF5362"/>
</dbReference>
<dbReference type="Proteomes" id="UP000215559">
    <property type="component" value="Unassembled WGS sequence"/>
</dbReference>
<dbReference type="EMBL" id="NOZP01000131">
    <property type="protein sequence ID" value="OYD14966.1"/>
    <property type="molecule type" value="Genomic_DNA"/>
</dbReference>
<reference evidence="2 3" key="1">
    <citation type="submission" date="2017-07" db="EMBL/GenBank/DDBJ databases">
        <title>Recovery of genomes from metagenomes via a dereplication, aggregation, and scoring strategy.</title>
        <authorList>
            <person name="Sieber C.M."/>
            <person name="Probst A.J."/>
            <person name="Sharrar A."/>
            <person name="Thomas B.C."/>
            <person name="Hess M."/>
            <person name="Tringe S.G."/>
            <person name="Banfield J.F."/>
        </authorList>
    </citation>
    <scope>NUCLEOTIDE SEQUENCE [LARGE SCALE GENOMIC DNA]</scope>
    <source>
        <strain evidence="2">JGI_Cruoil_03_51_56</strain>
    </source>
</reference>
<feature type="transmembrane region" description="Helical" evidence="1">
    <location>
        <begin position="30"/>
        <end position="63"/>
    </location>
</feature>
<dbReference type="Pfam" id="PF17319">
    <property type="entry name" value="DUF5362"/>
    <property type="match status" value="1"/>
</dbReference>
<dbReference type="AlphaFoldDB" id="A0A235BRZ5"/>
<keyword evidence="1" id="KW-0472">Membrane</keyword>
<evidence type="ECO:0008006" key="4">
    <source>
        <dbReference type="Google" id="ProtNLM"/>
    </source>
</evidence>
<keyword evidence="1" id="KW-0812">Transmembrane</keyword>
<feature type="transmembrane region" description="Helical" evidence="1">
    <location>
        <begin position="91"/>
        <end position="119"/>
    </location>
</feature>
<proteinExistence type="predicted"/>
<name>A0A235BRZ5_UNCW3</name>
<comment type="caution">
    <text evidence="2">The sequence shown here is derived from an EMBL/GenBank/DDBJ whole genome shotgun (WGS) entry which is preliminary data.</text>
</comment>
<evidence type="ECO:0000313" key="3">
    <source>
        <dbReference type="Proteomes" id="UP000215559"/>
    </source>
</evidence>
<evidence type="ECO:0000313" key="2">
    <source>
        <dbReference type="EMBL" id="OYD14966.1"/>
    </source>
</evidence>